<comment type="caution">
    <text evidence="2">The sequence shown here is derived from an EMBL/GenBank/DDBJ whole genome shotgun (WGS) entry which is preliminary data.</text>
</comment>
<sequence length="67" mass="7398">MTLPIILVVVVMVAGFAATIAIGQSRTNKEGNPDYFRQTGKKWANLSWIYVVCTVVIVAVLIYALNR</sequence>
<evidence type="ECO:0000313" key="2">
    <source>
        <dbReference type="EMBL" id="MDG0793755.1"/>
    </source>
</evidence>
<keyword evidence="3" id="KW-1185">Reference proteome</keyword>
<evidence type="ECO:0000313" key="3">
    <source>
        <dbReference type="Proteomes" id="UP001153387"/>
    </source>
</evidence>
<dbReference type="AlphaFoldDB" id="A0A9X4KQF2"/>
<dbReference type="Proteomes" id="UP001153387">
    <property type="component" value="Unassembled WGS sequence"/>
</dbReference>
<protein>
    <submittedName>
        <fullName evidence="2">Uncharacterized protein</fullName>
    </submittedName>
</protein>
<accession>A0A9X4KQF2</accession>
<dbReference type="EMBL" id="JAPDHZ010000004">
    <property type="protein sequence ID" value="MDG0793755.1"/>
    <property type="molecule type" value="Genomic_DNA"/>
</dbReference>
<reference evidence="2 3" key="1">
    <citation type="submission" date="2022-10" db="EMBL/GenBank/DDBJ databases">
        <title>Comparative genomic analysis of Cohnella hashimotonis sp. nov., isolated from the International Space Station.</title>
        <authorList>
            <person name="Simpson A."/>
            <person name="Venkateswaran K."/>
        </authorList>
    </citation>
    <scope>NUCLEOTIDE SEQUENCE [LARGE SCALE GENOMIC DNA]</scope>
    <source>
        <strain evidence="2 3">DSM 18997</strain>
    </source>
</reference>
<keyword evidence="1" id="KW-1133">Transmembrane helix</keyword>
<evidence type="ECO:0000256" key="1">
    <source>
        <dbReference type="SAM" id="Phobius"/>
    </source>
</evidence>
<gene>
    <name evidence="2" type="ORF">OMP38_25205</name>
</gene>
<organism evidence="2 3">
    <name type="scientific">Cohnella ginsengisoli</name>
    <dbReference type="NCBI Taxonomy" id="425004"/>
    <lineage>
        <taxon>Bacteria</taxon>
        <taxon>Bacillati</taxon>
        <taxon>Bacillota</taxon>
        <taxon>Bacilli</taxon>
        <taxon>Bacillales</taxon>
        <taxon>Paenibacillaceae</taxon>
        <taxon>Cohnella</taxon>
    </lineage>
</organism>
<keyword evidence="1" id="KW-0812">Transmembrane</keyword>
<feature type="transmembrane region" description="Helical" evidence="1">
    <location>
        <begin position="47"/>
        <end position="65"/>
    </location>
</feature>
<proteinExistence type="predicted"/>
<dbReference type="RefSeq" id="WP_090115925.1">
    <property type="nucleotide sequence ID" value="NZ_JAPDHZ010000004.1"/>
</dbReference>
<name>A0A9X4KQF2_9BACL</name>
<keyword evidence="1" id="KW-0472">Membrane</keyword>